<evidence type="ECO:0000259" key="16">
    <source>
        <dbReference type="Pfam" id="PF00890"/>
    </source>
</evidence>
<reference evidence="18 19" key="1">
    <citation type="submission" date="2014-07" db="EMBL/GenBank/DDBJ databases">
        <title>Genome Sequencing of Dermacoccus nishinomiyaensis.</title>
        <authorList>
            <person name="Hong K.W."/>
            <person name="Chan K.G."/>
        </authorList>
    </citation>
    <scope>NUCLEOTIDE SEQUENCE [LARGE SCALE GENOMIC DNA]</scope>
    <source>
        <strain evidence="18 19">M25</strain>
    </source>
</reference>
<keyword evidence="9" id="KW-0753">Steroid metabolism</keyword>
<evidence type="ECO:0000256" key="13">
    <source>
        <dbReference type="ARBA" id="ARBA00049723"/>
    </source>
</evidence>
<evidence type="ECO:0000256" key="14">
    <source>
        <dbReference type="ARBA" id="ARBA00049744"/>
    </source>
</evidence>
<keyword evidence="10" id="KW-0413">Isomerase</keyword>
<dbReference type="RefSeq" id="WP_038569104.1">
    <property type="nucleotide sequence ID" value="NZ_CAKZHM010000082.1"/>
</dbReference>
<keyword evidence="4" id="KW-0285">Flavoprotein</keyword>
<name>A0A075JGN0_9MICO</name>
<dbReference type="eggNOG" id="COG2303">
    <property type="taxonomic scope" value="Bacteria"/>
</dbReference>
<dbReference type="SUPFAM" id="SSF51905">
    <property type="entry name" value="FAD/NAD(P)-binding domain"/>
    <property type="match status" value="1"/>
</dbReference>
<evidence type="ECO:0000256" key="12">
    <source>
        <dbReference type="ARBA" id="ARBA00049645"/>
    </source>
</evidence>
<dbReference type="PANTHER" id="PTHR47470">
    <property type="entry name" value="CHOLESTEROL OXIDASE"/>
    <property type="match status" value="1"/>
</dbReference>
<evidence type="ECO:0000256" key="5">
    <source>
        <dbReference type="ARBA" id="ARBA00022827"/>
    </source>
</evidence>
<dbReference type="Gene3D" id="3.50.50.60">
    <property type="entry name" value="FAD/NAD(P)-binding domain"/>
    <property type="match status" value="3"/>
</dbReference>
<evidence type="ECO:0000259" key="17">
    <source>
        <dbReference type="Pfam" id="PF05199"/>
    </source>
</evidence>
<sequence length="588" mass="63315">MNTTSRDQAMDVDVAVIGSGFGGSVAALRLAEKGYDVVVLEAGPRRRDDEFAKTSWDVRNYVWAPKLKCFGVQRIHKLPHAVILAGAGVGGGSLNYANTLYVPPKTFFDDPQWAHITDWQEELAPHYTVAKKMLGVVEANPCEGVVENVMRDAARSLGVENTFRKTPVGVYFGRAGERVDDPYFGGEGPARTGCTECGNCMVGCRVGAKNTLLKNYLPLAERAGARIEAMRTVVDLEPIGEHGEGGWRVTSERTGAWLRRDRRTMTARHVVLAAGTWGTQSLLHTLRAEGRLRHLSPRLGKLTRTNSEELGGAALVDVPRGADLTKGVAITSSFHVDATTHVENCRYGKGSNAMGFFSTLLIPGDVPSRTRAFAREFIKRPGTLLKTVVPRRWSERTVIALVMQTLDNSIDVSPQRTRRGWKLTSAQGHGEPNPSWIAGGHKAIHAMASELQKAVKGTAVPGGTWNELFEVPMTAHFLGGAPISDGPGTGVIDAYHRVHGYPTLSIVDGSAVSANLGVNPSLTITAQAERAMSAWPAKGERDERPAPGEEYVRLDMAPGRVPGQVVDVGMPRIGGLAGGERGAVEVTP</sequence>
<dbReference type="PANTHER" id="PTHR47470:SF1">
    <property type="entry name" value="FAD-DEPENDENT OXIDOREDUCTASE 2 FAD BINDING DOMAIN-CONTAINING PROTEIN"/>
    <property type="match status" value="1"/>
</dbReference>
<dbReference type="GeneID" id="41841611"/>
<dbReference type="EC" id="5.3.3.1" evidence="11"/>
<evidence type="ECO:0000313" key="19">
    <source>
        <dbReference type="Proteomes" id="UP000027986"/>
    </source>
</evidence>
<dbReference type="KEGG" id="dni:HX89_10925"/>
<evidence type="ECO:0000256" key="9">
    <source>
        <dbReference type="ARBA" id="ARBA00023221"/>
    </source>
</evidence>
<keyword evidence="6" id="KW-0560">Oxidoreductase</keyword>
<dbReference type="InterPro" id="IPR036188">
    <property type="entry name" value="FAD/NAD-bd_sf"/>
</dbReference>
<keyword evidence="8" id="KW-1207">Sterol metabolism</keyword>
<dbReference type="GO" id="GO:0008203">
    <property type="term" value="P:cholesterol metabolic process"/>
    <property type="evidence" value="ECO:0007669"/>
    <property type="project" value="UniProtKB-KW"/>
</dbReference>
<dbReference type="GO" id="GO:0004769">
    <property type="term" value="F:steroid Delta-isomerase activity"/>
    <property type="evidence" value="ECO:0007669"/>
    <property type="project" value="UniProtKB-EC"/>
</dbReference>
<evidence type="ECO:0000313" key="18">
    <source>
        <dbReference type="EMBL" id="AIF41366.1"/>
    </source>
</evidence>
<dbReference type="InterPro" id="IPR003953">
    <property type="entry name" value="FAD-dep_OxRdtase_2_FAD-bd"/>
</dbReference>
<gene>
    <name evidence="18" type="ORF">HX89_10925</name>
</gene>
<feature type="domain" description="FAD-dependent oxidoreductase 2 FAD-binding" evidence="16">
    <location>
        <begin position="13"/>
        <end position="46"/>
    </location>
</feature>
<proteinExistence type="inferred from homology"/>
<protein>
    <recommendedName>
        <fullName evidence="14">Cholesterol oxidase</fullName>
        <ecNumber evidence="13">1.1.3.6</ecNumber>
        <ecNumber evidence="11">5.3.3.1</ecNumber>
    </recommendedName>
    <alternativeName>
        <fullName evidence="15">Cholesterol isomerase</fullName>
    </alternativeName>
</protein>
<dbReference type="AlphaFoldDB" id="A0A075JGN0"/>
<dbReference type="Pfam" id="PF05199">
    <property type="entry name" value="GMC_oxred_C"/>
    <property type="match status" value="1"/>
</dbReference>
<evidence type="ECO:0000256" key="1">
    <source>
        <dbReference type="ARBA" id="ARBA00001974"/>
    </source>
</evidence>
<evidence type="ECO:0000256" key="6">
    <source>
        <dbReference type="ARBA" id="ARBA00023002"/>
    </source>
</evidence>
<evidence type="ECO:0000256" key="15">
    <source>
        <dbReference type="ARBA" id="ARBA00049778"/>
    </source>
</evidence>
<keyword evidence="19" id="KW-1185">Reference proteome</keyword>
<keyword evidence="5" id="KW-0274">FAD</keyword>
<dbReference type="HOGENOM" id="CLU_002483_2_0_11"/>
<evidence type="ECO:0000256" key="7">
    <source>
        <dbReference type="ARBA" id="ARBA00023098"/>
    </source>
</evidence>
<keyword evidence="3" id="KW-0153">Cholesterol metabolism</keyword>
<accession>A0A075JGN0</accession>
<organism evidence="18 19">
    <name type="scientific">Dermacoccus nishinomiyaensis</name>
    <dbReference type="NCBI Taxonomy" id="1274"/>
    <lineage>
        <taxon>Bacteria</taxon>
        <taxon>Bacillati</taxon>
        <taxon>Actinomycetota</taxon>
        <taxon>Actinomycetes</taxon>
        <taxon>Micrococcales</taxon>
        <taxon>Dermacoccaceae</taxon>
        <taxon>Dermacoccus</taxon>
    </lineage>
</organism>
<dbReference type="InterPro" id="IPR007867">
    <property type="entry name" value="GMC_OxRtase_C"/>
</dbReference>
<evidence type="ECO:0000256" key="8">
    <source>
        <dbReference type="ARBA" id="ARBA00023166"/>
    </source>
</evidence>
<evidence type="ECO:0000256" key="2">
    <source>
        <dbReference type="ARBA" id="ARBA00010790"/>
    </source>
</evidence>
<dbReference type="GO" id="GO:0016995">
    <property type="term" value="F:cholesterol oxidase activity"/>
    <property type="evidence" value="ECO:0007669"/>
    <property type="project" value="UniProtKB-EC"/>
</dbReference>
<dbReference type="InterPro" id="IPR052542">
    <property type="entry name" value="Cholesterol_Oxidase"/>
</dbReference>
<comment type="cofactor">
    <cofactor evidence="1">
        <name>FAD</name>
        <dbReference type="ChEBI" id="CHEBI:57692"/>
    </cofactor>
</comment>
<evidence type="ECO:0000256" key="11">
    <source>
        <dbReference type="ARBA" id="ARBA00038856"/>
    </source>
</evidence>
<dbReference type="Proteomes" id="UP000027986">
    <property type="component" value="Chromosome"/>
</dbReference>
<keyword evidence="7" id="KW-0443">Lipid metabolism</keyword>
<dbReference type="EMBL" id="CP008889">
    <property type="protein sequence ID" value="AIF41366.1"/>
    <property type="molecule type" value="Genomic_DNA"/>
</dbReference>
<comment type="pathway">
    <text evidence="12">Steroid metabolism; cholesterol degradation.</text>
</comment>
<dbReference type="EC" id="1.1.3.6" evidence="13"/>
<dbReference type="OrthoDB" id="517968at2"/>
<evidence type="ECO:0000256" key="10">
    <source>
        <dbReference type="ARBA" id="ARBA00023235"/>
    </source>
</evidence>
<evidence type="ECO:0000256" key="3">
    <source>
        <dbReference type="ARBA" id="ARBA00022548"/>
    </source>
</evidence>
<feature type="domain" description="Glucose-methanol-choline oxidoreductase C-terminal" evidence="17">
    <location>
        <begin position="473"/>
        <end position="528"/>
    </location>
</feature>
<evidence type="ECO:0000256" key="4">
    <source>
        <dbReference type="ARBA" id="ARBA00022630"/>
    </source>
</evidence>
<dbReference type="Pfam" id="PF00890">
    <property type="entry name" value="FAD_binding_2"/>
    <property type="match status" value="1"/>
</dbReference>
<comment type="similarity">
    <text evidence="2">Belongs to the GMC oxidoreductase family.</text>
</comment>